<dbReference type="Gene3D" id="3.90.1200.10">
    <property type="match status" value="1"/>
</dbReference>
<dbReference type="InterPro" id="IPR041726">
    <property type="entry name" value="ACAD10_11_N"/>
</dbReference>
<dbReference type="Proteomes" id="UP000465361">
    <property type="component" value="Unassembled WGS sequence"/>
</dbReference>
<dbReference type="AlphaFoldDB" id="A0A7I9XTL2"/>
<evidence type="ECO:0000313" key="4">
    <source>
        <dbReference type="EMBL" id="GFG72790.1"/>
    </source>
</evidence>
<evidence type="ECO:0000313" key="5">
    <source>
        <dbReference type="Proteomes" id="UP000465361"/>
    </source>
</evidence>
<evidence type="ECO:0000259" key="2">
    <source>
        <dbReference type="Pfam" id="PF01636"/>
    </source>
</evidence>
<protein>
    <recommendedName>
        <fullName evidence="6">Aminoglycoside phosphotransferase</fullName>
    </recommendedName>
</protein>
<dbReference type="PANTHER" id="PTHR21310:SF57">
    <property type="entry name" value="BLR2944 PROTEIN"/>
    <property type="match status" value="1"/>
</dbReference>
<organism evidence="4 5">
    <name type="scientific">Mycobacterium botniense</name>
    <dbReference type="NCBI Taxonomy" id="84962"/>
    <lineage>
        <taxon>Bacteria</taxon>
        <taxon>Bacillati</taxon>
        <taxon>Actinomycetota</taxon>
        <taxon>Actinomycetes</taxon>
        <taxon>Mycobacteriales</taxon>
        <taxon>Mycobacteriaceae</taxon>
        <taxon>Mycobacterium</taxon>
    </lineage>
</organism>
<proteinExistence type="predicted"/>
<dbReference type="Pfam" id="PF01636">
    <property type="entry name" value="APH"/>
    <property type="match status" value="1"/>
</dbReference>
<gene>
    <name evidence="4" type="ORF">MBOT_01550</name>
</gene>
<feature type="domain" description="DUF6285" evidence="3">
    <location>
        <begin position="377"/>
        <end position="459"/>
    </location>
</feature>
<dbReference type="EMBL" id="BLKW01000002">
    <property type="protein sequence ID" value="GFG72790.1"/>
    <property type="molecule type" value="Genomic_DNA"/>
</dbReference>
<feature type="region of interest" description="Disordered" evidence="1">
    <location>
        <begin position="329"/>
        <end position="354"/>
    </location>
</feature>
<dbReference type="CDD" id="cd05154">
    <property type="entry name" value="ACAD10_11_N-like"/>
    <property type="match status" value="1"/>
</dbReference>
<evidence type="ECO:0008006" key="6">
    <source>
        <dbReference type="Google" id="ProtNLM"/>
    </source>
</evidence>
<dbReference type="InterPro" id="IPR046252">
    <property type="entry name" value="DUF6285"/>
</dbReference>
<dbReference type="PANTHER" id="PTHR21310">
    <property type="entry name" value="AMINOGLYCOSIDE PHOSPHOTRANSFERASE-RELATED-RELATED"/>
    <property type="match status" value="1"/>
</dbReference>
<dbReference type="Gene3D" id="3.30.200.20">
    <property type="entry name" value="Phosphorylase Kinase, domain 1"/>
    <property type="match status" value="1"/>
</dbReference>
<dbReference type="InterPro" id="IPR002575">
    <property type="entry name" value="Aminoglycoside_PTrfase"/>
</dbReference>
<reference evidence="4 5" key="1">
    <citation type="journal article" date="2019" name="Emerg. Microbes Infect.">
        <title>Comprehensive subspecies identification of 175 nontuberculous mycobacteria species based on 7547 genomic profiles.</title>
        <authorList>
            <person name="Matsumoto Y."/>
            <person name="Kinjo T."/>
            <person name="Motooka D."/>
            <person name="Nabeya D."/>
            <person name="Jung N."/>
            <person name="Uechi K."/>
            <person name="Horii T."/>
            <person name="Iida T."/>
            <person name="Fujita J."/>
            <person name="Nakamura S."/>
        </authorList>
    </citation>
    <scope>NUCLEOTIDE SEQUENCE [LARGE SCALE GENOMIC DNA]</scope>
    <source>
        <strain evidence="4 5">JCM 17322</strain>
    </source>
</reference>
<dbReference type="SUPFAM" id="SSF56112">
    <property type="entry name" value="Protein kinase-like (PK-like)"/>
    <property type="match status" value="1"/>
</dbReference>
<name>A0A7I9XTL2_9MYCO</name>
<sequence>MTATRQLQDGLAAVLRPELGTQVRIDNLRILTGGASRSTWAFDAVTPTGRRALILRIGPPDDVHASMELEARVQAAAAAAGVPVPHILVADNSPAALGHPFLICDEIKGETIVRRIERQLDSAGGDTARLRLLRRCAHALAAIHRADTTGLDLACEDQLLQWRRRLDAMGDTTATFEWAFRWLGAHRPPPTPTCLVHGDYRMGNLIVDGPELAAILDWELTHLGEAYEDLAWFCIRAWRFGAPPERGAGGLGSIDEFLHEYEKASQTALDPATFRWWRVLATLRWGIICRYQAQRHLSGQVRSVELATIGRRVCETEWDLLDLLDEPAADPGGAAPQHKEGWPDSSTAAAQPGLHGRPTAAELVAAVAEFLETDVRPATSGRVNFHARVAANALRIVERELLAADDSPTRAALARLGCTGEAELAAAIRAGDLDDKTHDVPSCLRALVTHRLAVAHPGYERAEHTTG</sequence>
<evidence type="ECO:0000259" key="3">
    <source>
        <dbReference type="Pfam" id="PF19802"/>
    </source>
</evidence>
<feature type="domain" description="Aminoglycoside phosphotransferase" evidence="2">
    <location>
        <begin position="29"/>
        <end position="246"/>
    </location>
</feature>
<dbReference type="RefSeq" id="WP_163753320.1">
    <property type="nucleotide sequence ID" value="NZ_BLKW01000002.1"/>
</dbReference>
<evidence type="ECO:0000256" key="1">
    <source>
        <dbReference type="SAM" id="MobiDB-lite"/>
    </source>
</evidence>
<keyword evidence="5" id="KW-1185">Reference proteome</keyword>
<dbReference type="InterPro" id="IPR011009">
    <property type="entry name" value="Kinase-like_dom_sf"/>
</dbReference>
<dbReference type="InterPro" id="IPR051678">
    <property type="entry name" value="AGP_Transferase"/>
</dbReference>
<comment type="caution">
    <text evidence="4">The sequence shown here is derived from an EMBL/GenBank/DDBJ whole genome shotgun (WGS) entry which is preliminary data.</text>
</comment>
<dbReference type="Pfam" id="PF19802">
    <property type="entry name" value="DUF6285"/>
    <property type="match status" value="1"/>
</dbReference>
<accession>A0A7I9XTL2</accession>